<feature type="transmembrane region" description="Helical" evidence="2">
    <location>
        <begin position="233"/>
        <end position="252"/>
    </location>
</feature>
<feature type="domain" description="Acyltransferase 3" evidence="3">
    <location>
        <begin position="21"/>
        <end position="352"/>
    </location>
</feature>
<keyword evidence="5" id="KW-1185">Reference proteome</keyword>
<feature type="transmembrane region" description="Helical" evidence="2">
    <location>
        <begin position="99"/>
        <end position="116"/>
    </location>
</feature>
<accession>A0ABT6WWX4</accession>
<keyword evidence="4" id="KW-0808">Transferase</keyword>
<keyword evidence="2" id="KW-0472">Membrane</keyword>
<organism evidence="4 5">
    <name type="scientific">Actinoplanes sandaracinus</name>
    <dbReference type="NCBI Taxonomy" id="3045177"/>
    <lineage>
        <taxon>Bacteria</taxon>
        <taxon>Bacillati</taxon>
        <taxon>Actinomycetota</taxon>
        <taxon>Actinomycetes</taxon>
        <taxon>Micromonosporales</taxon>
        <taxon>Micromonosporaceae</taxon>
        <taxon>Actinoplanes</taxon>
    </lineage>
</organism>
<keyword evidence="2" id="KW-1133">Transmembrane helix</keyword>
<name>A0ABT6WWX4_9ACTN</name>
<evidence type="ECO:0000313" key="4">
    <source>
        <dbReference type="EMBL" id="MDI6104236.1"/>
    </source>
</evidence>
<dbReference type="PANTHER" id="PTHR23028:SF53">
    <property type="entry name" value="ACYL_TRANSF_3 DOMAIN-CONTAINING PROTEIN"/>
    <property type="match status" value="1"/>
</dbReference>
<feature type="region of interest" description="Disordered" evidence="1">
    <location>
        <begin position="374"/>
        <end position="416"/>
    </location>
</feature>
<dbReference type="RefSeq" id="WP_282765569.1">
    <property type="nucleotide sequence ID" value="NZ_JASCTH010000031.1"/>
</dbReference>
<dbReference type="PANTHER" id="PTHR23028">
    <property type="entry name" value="ACETYLTRANSFERASE"/>
    <property type="match status" value="1"/>
</dbReference>
<dbReference type="InterPro" id="IPR050879">
    <property type="entry name" value="Acyltransferase_3"/>
</dbReference>
<evidence type="ECO:0000256" key="1">
    <source>
        <dbReference type="SAM" id="MobiDB-lite"/>
    </source>
</evidence>
<evidence type="ECO:0000313" key="5">
    <source>
        <dbReference type="Proteomes" id="UP001241758"/>
    </source>
</evidence>
<keyword evidence="4" id="KW-0012">Acyltransferase</keyword>
<proteinExistence type="predicted"/>
<protein>
    <submittedName>
        <fullName evidence="4">Acyltransferase</fullName>
        <ecNumber evidence="4">2.3.-.-</ecNumber>
    </submittedName>
</protein>
<dbReference type="EC" id="2.3.-.-" evidence="4"/>
<feature type="transmembrane region" description="Helical" evidence="2">
    <location>
        <begin position="268"/>
        <end position="285"/>
    </location>
</feature>
<reference evidence="4 5" key="1">
    <citation type="submission" date="2023-05" db="EMBL/GenBank/DDBJ databases">
        <title>Actinoplanes sp. NEAU-A12 genome sequencing.</title>
        <authorList>
            <person name="Wang Z.-S."/>
        </authorList>
    </citation>
    <scope>NUCLEOTIDE SEQUENCE [LARGE SCALE GENOMIC DNA]</scope>
    <source>
        <strain evidence="4 5">NEAU-A12</strain>
    </source>
</reference>
<dbReference type="EMBL" id="JASCTH010000031">
    <property type="protein sequence ID" value="MDI6104236.1"/>
    <property type="molecule type" value="Genomic_DNA"/>
</dbReference>
<feature type="transmembrane region" description="Helical" evidence="2">
    <location>
        <begin position="21"/>
        <end position="39"/>
    </location>
</feature>
<dbReference type="Pfam" id="PF01757">
    <property type="entry name" value="Acyl_transf_3"/>
    <property type="match status" value="1"/>
</dbReference>
<evidence type="ECO:0000256" key="2">
    <source>
        <dbReference type="SAM" id="Phobius"/>
    </source>
</evidence>
<comment type="caution">
    <text evidence="4">The sequence shown here is derived from an EMBL/GenBank/DDBJ whole genome shotgun (WGS) entry which is preliminary data.</text>
</comment>
<keyword evidence="2" id="KW-0812">Transmembrane</keyword>
<feature type="transmembrane region" description="Helical" evidence="2">
    <location>
        <begin position="59"/>
        <end position="79"/>
    </location>
</feature>
<evidence type="ECO:0000259" key="3">
    <source>
        <dbReference type="Pfam" id="PF01757"/>
    </source>
</evidence>
<feature type="transmembrane region" description="Helical" evidence="2">
    <location>
        <begin position="176"/>
        <end position="194"/>
    </location>
</feature>
<dbReference type="InterPro" id="IPR002656">
    <property type="entry name" value="Acyl_transf_3_dom"/>
</dbReference>
<feature type="transmembrane region" description="Helical" evidence="2">
    <location>
        <begin position="206"/>
        <end position="226"/>
    </location>
</feature>
<dbReference type="Proteomes" id="UP001241758">
    <property type="component" value="Unassembled WGS sequence"/>
</dbReference>
<feature type="compositionally biased region" description="Low complexity" evidence="1">
    <location>
        <begin position="391"/>
        <end position="401"/>
    </location>
</feature>
<feature type="transmembrane region" description="Helical" evidence="2">
    <location>
        <begin position="335"/>
        <end position="358"/>
    </location>
</feature>
<feature type="transmembrane region" description="Helical" evidence="2">
    <location>
        <begin position="147"/>
        <end position="169"/>
    </location>
</feature>
<feature type="transmembrane region" description="Helical" evidence="2">
    <location>
        <begin position="297"/>
        <end position="315"/>
    </location>
</feature>
<gene>
    <name evidence="4" type="ORF">QLQ12_37160</name>
</gene>
<dbReference type="GO" id="GO:0016746">
    <property type="term" value="F:acyltransferase activity"/>
    <property type="evidence" value="ECO:0007669"/>
    <property type="project" value="UniProtKB-KW"/>
</dbReference>
<sequence>MPMLTDGPRAEATAMPKRLDSLTSLRFFAAFAVFAHHFTGLGGQTGFGRAPAIFPFSGIGGHGVTFFFVLSGFLMMWVFKPREHPFVFYWRRIGRIWPVHLVVLPAAVYAFSIAAGKDIDWPSVISSVFLVQTWFPNVTPTLPGNPVTWTLSVELLFYALFPLIAPVAARMRTRRLALTAAAGLTAMWAVNWIADANLEPAMARWVMRHPLVYLPEFMLGMTLALAVKRGWRLPLRPIVPIAGLLLYVYVYYQQRWPYSDLVAHQLEFTIRPTVAVLAALIMLAFVQREIAGHRGVLNHRLLVMLGLWSYSFYLIHHTISRLATYEWGRMPSSNAVLFTMIGMAVVTNVICWGLFTWVEEPAEKWWREHTPKRWLNRGGETGGRALPPAPRTASAAASASDPDPDPDRRAPARAPA</sequence>